<dbReference type="Pfam" id="PF21694">
    <property type="entry name" value="DNA_pol3_delta_C"/>
    <property type="match status" value="1"/>
</dbReference>
<reference evidence="11 12" key="1">
    <citation type="journal article" date="2016" name="Nat. Commun.">
        <title>Thousands of microbial genomes shed light on interconnected biogeochemical processes in an aquifer system.</title>
        <authorList>
            <person name="Anantharaman K."/>
            <person name="Brown C.T."/>
            <person name="Hug L.A."/>
            <person name="Sharon I."/>
            <person name="Castelle C.J."/>
            <person name="Probst A.J."/>
            <person name="Thomas B.C."/>
            <person name="Singh A."/>
            <person name="Wilkins M.J."/>
            <person name="Karaoz U."/>
            <person name="Brodie E.L."/>
            <person name="Williams K.H."/>
            <person name="Hubbard S.S."/>
            <person name="Banfield J.F."/>
        </authorList>
    </citation>
    <scope>NUCLEOTIDE SEQUENCE [LARGE SCALE GENOMIC DNA]</scope>
</reference>
<dbReference type="EC" id="2.7.7.7" evidence="1"/>
<comment type="similarity">
    <text evidence="7">Belongs to the DNA polymerase HolA subunit family.</text>
</comment>
<dbReference type="AlphaFoldDB" id="A0A1F4T496"/>
<dbReference type="EMBL" id="MEUG01000001">
    <property type="protein sequence ID" value="OGC27524.1"/>
    <property type="molecule type" value="Genomic_DNA"/>
</dbReference>
<feature type="domain" description="DNA polymerase III delta N-terminal" evidence="9">
    <location>
        <begin position="7"/>
        <end position="117"/>
    </location>
</feature>
<name>A0A1F4T496_UNCSA</name>
<evidence type="ECO:0000256" key="8">
    <source>
        <dbReference type="ARBA" id="ARBA00049244"/>
    </source>
</evidence>
<dbReference type="Gene3D" id="1.10.8.60">
    <property type="match status" value="1"/>
</dbReference>
<evidence type="ECO:0000259" key="9">
    <source>
        <dbReference type="Pfam" id="PF06144"/>
    </source>
</evidence>
<sequence>MANQLQLIYGDERFLVEEKLSAFKRSVDDPSLNLEILEGEKVTPAALSSALQTQTLLGGDKVVIVRDVEVTSENQADFIAPLRDLPPGVTAVFCFSAIDKRMKFFKFLTDRAEATECRSFAPWETEKIENWIWERAKKNGKKIIGDAGRLLVEICGTDLAFLASEIDKLATYVGKKPEINSTDVRMAALQGEVQVFALIDALRYKDLPQALALFQNLLHNRAPLLPLLGLLRTQYRLMLQIKALPGRDKNPYNVAKAIGGNAFNVRKCLETIDRFSLGELKDNISLLLETNLKLKSGASPPVVFELLLTALCGA</sequence>
<dbReference type="Pfam" id="PF06144">
    <property type="entry name" value="DNA_pol3_delta"/>
    <property type="match status" value="1"/>
</dbReference>
<keyword evidence="6" id="KW-0239">DNA-directed DNA polymerase</keyword>
<dbReference type="PANTHER" id="PTHR34388:SF1">
    <property type="entry name" value="DNA POLYMERASE III SUBUNIT DELTA"/>
    <property type="match status" value="1"/>
</dbReference>
<evidence type="ECO:0000256" key="2">
    <source>
        <dbReference type="ARBA" id="ARBA00017703"/>
    </source>
</evidence>
<organism evidence="11 12">
    <name type="scientific">candidate division WOR-1 bacterium RIFOXYC12_FULL_54_18</name>
    <dbReference type="NCBI Taxonomy" id="1802584"/>
    <lineage>
        <taxon>Bacteria</taxon>
        <taxon>Bacillati</taxon>
        <taxon>Saganbacteria</taxon>
    </lineage>
</organism>
<dbReference type="SUPFAM" id="SSF52540">
    <property type="entry name" value="P-loop containing nucleoside triphosphate hydrolases"/>
    <property type="match status" value="1"/>
</dbReference>
<dbReference type="Gene3D" id="1.20.272.10">
    <property type="match status" value="1"/>
</dbReference>
<dbReference type="InterPro" id="IPR048466">
    <property type="entry name" value="DNA_pol3_delta-like_C"/>
</dbReference>
<keyword evidence="4" id="KW-0548">Nucleotidyltransferase</keyword>
<dbReference type="GO" id="GO:0009360">
    <property type="term" value="C:DNA polymerase III complex"/>
    <property type="evidence" value="ECO:0007669"/>
    <property type="project" value="InterPro"/>
</dbReference>
<accession>A0A1F4T496</accession>
<evidence type="ECO:0000256" key="3">
    <source>
        <dbReference type="ARBA" id="ARBA00022679"/>
    </source>
</evidence>
<feature type="domain" description="DNA polymerase III delta subunit-like C-terminal" evidence="10">
    <location>
        <begin position="194"/>
        <end position="309"/>
    </location>
</feature>
<dbReference type="InterPro" id="IPR008921">
    <property type="entry name" value="DNA_pol3_clamp-load_cplx_C"/>
</dbReference>
<dbReference type="SUPFAM" id="SSF48019">
    <property type="entry name" value="post-AAA+ oligomerization domain-like"/>
    <property type="match status" value="1"/>
</dbReference>
<dbReference type="GO" id="GO:0006261">
    <property type="term" value="P:DNA-templated DNA replication"/>
    <property type="evidence" value="ECO:0007669"/>
    <property type="project" value="TreeGrafter"/>
</dbReference>
<dbReference type="PANTHER" id="PTHR34388">
    <property type="entry name" value="DNA POLYMERASE III SUBUNIT DELTA"/>
    <property type="match status" value="1"/>
</dbReference>
<evidence type="ECO:0000256" key="7">
    <source>
        <dbReference type="ARBA" id="ARBA00034754"/>
    </source>
</evidence>
<evidence type="ECO:0000256" key="4">
    <source>
        <dbReference type="ARBA" id="ARBA00022695"/>
    </source>
</evidence>
<evidence type="ECO:0000256" key="1">
    <source>
        <dbReference type="ARBA" id="ARBA00012417"/>
    </source>
</evidence>
<dbReference type="Proteomes" id="UP000178602">
    <property type="component" value="Unassembled WGS sequence"/>
</dbReference>
<comment type="caution">
    <text evidence="11">The sequence shown here is derived from an EMBL/GenBank/DDBJ whole genome shotgun (WGS) entry which is preliminary data.</text>
</comment>
<proteinExistence type="inferred from homology"/>
<evidence type="ECO:0000256" key="6">
    <source>
        <dbReference type="ARBA" id="ARBA00022932"/>
    </source>
</evidence>
<gene>
    <name evidence="11" type="ORF">A3K49_00670</name>
</gene>
<evidence type="ECO:0000259" key="10">
    <source>
        <dbReference type="Pfam" id="PF21694"/>
    </source>
</evidence>
<keyword evidence="5" id="KW-0235">DNA replication</keyword>
<dbReference type="GO" id="GO:0003677">
    <property type="term" value="F:DNA binding"/>
    <property type="evidence" value="ECO:0007669"/>
    <property type="project" value="InterPro"/>
</dbReference>
<dbReference type="GO" id="GO:0003887">
    <property type="term" value="F:DNA-directed DNA polymerase activity"/>
    <property type="evidence" value="ECO:0007669"/>
    <property type="project" value="UniProtKB-KW"/>
</dbReference>
<protein>
    <recommendedName>
        <fullName evidence="2">DNA polymerase III subunit delta</fullName>
        <ecNumber evidence="1">2.7.7.7</ecNumber>
    </recommendedName>
</protein>
<evidence type="ECO:0000313" key="12">
    <source>
        <dbReference type="Proteomes" id="UP000178602"/>
    </source>
</evidence>
<dbReference type="Gene3D" id="3.40.50.300">
    <property type="entry name" value="P-loop containing nucleotide triphosphate hydrolases"/>
    <property type="match status" value="1"/>
</dbReference>
<dbReference type="NCBIfam" id="TIGR01128">
    <property type="entry name" value="holA"/>
    <property type="match status" value="1"/>
</dbReference>
<evidence type="ECO:0000256" key="5">
    <source>
        <dbReference type="ARBA" id="ARBA00022705"/>
    </source>
</evidence>
<comment type="catalytic activity">
    <reaction evidence="8">
        <text>DNA(n) + a 2'-deoxyribonucleoside 5'-triphosphate = DNA(n+1) + diphosphate</text>
        <dbReference type="Rhea" id="RHEA:22508"/>
        <dbReference type="Rhea" id="RHEA-COMP:17339"/>
        <dbReference type="Rhea" id="RHEA-COMP:17340"/>
        <dbReference type="ChEBI" id="CHEBI:33019"/>
        <dbReference type="ChEBI" id="CHEBI:61560"/>
        <dbReference type="ChEBI" id="CHEBI:173112"/>
        <dbReference type="EC" id="2.7.7.7"/>
    </reaction>
</comment>
<dbReference type="InterPro" id="IPR010372">
    <property type="entry name" value="DNA_pol3_delta_N"/>
</dbReference>
<dbReference type="InterPro" id="IPR027417">
    <property type="entry name" value="P-loop_NTPase"/>
</dbReference>
<dbReference type="InterPro" id="IPR005790">
    <property type="entry name" value="DNA_polIII_delta"/>
</dbReference>
<keyword evidence="3" id="KW-0808">Transferase</keyword>
<evidence type="ECO:0000313" key="11">
    <source>
        <dbReference type="EMBL" id="OGC27524.1"/>
    </source>
</evidence>